<gene>
    <name evidence="7" type="ORF">SAMN05443633_12034</name>
</gene>
<feature type="transmembrane region" description="Helical" evidence="5">
    <location>
        <begin position="55"/>
        <end position="77"/>
    </location>
</feature>
<dbReference type="EMBL" id="FQUT01000020">
    <property type="protein sequence ID" value="SHG68763.1"/>
    <property type="molecule type" value="Genomic_DNA"/>
</dbReference>
<feature type="transmembrane region" description="Helical" evidence="5">
    <location>
        <begin position="18"/>
        <end position="40"/>
    </location>
</feature>
<keyword evidence="3 5" id="KW-1133">Transmembrane helix</keyword>
<evidence type="ECO:0000256" key="4">
    <source>
        <dbReference type="ARBA" id="ARBA00023136"/>
    </source>
</evidence>
<organism evidence="7 8">
    <name type="scientific">Chryseobacterium arachidis</name>
    <dbReference type="NCBI Taxonomy" id="1416778"/>
    <lineage>
        <taxon>Bacteria</taxon>
        <taxon>Pseudomonadati</taxon>
        <taxon>Bacteroidota</taxon>
        <taxon>Flavobacteriia</taxon>
        <taxon>Flavobacteriales</taxon>
        <taxon>Weeksellaceae</taxon>
        <taxon>Chryseobacterium group</taxon>
        <taxon>Chryseobacterium</taxon>
    </lineage>
</organism>
<feature type="transmembrane region" description="Helical" evidence="5">
    <location>
        <begin position="89"/>
        <end position="109"/>
    </location>
</feature>
<keyword evidence="4 5" id="KW-0472">Membrane</keyword>
<feature type="domain" description="Yip1" evidence="6">
    <location>
        <begin position="19"/>
        <end position="184"/>
    </location>
</feature>
<evidence type="ECO:0000313" key="7">
    <source>
        <dbReference type="EMBL" id="SHG68763.1"/>
    </source>
</evidence>
<evidence type="ECO:0000256" key="5">
    <source>
        <dbReference type="SAM" id="Phobius"/>
    </source>
</evidence>
<accession>A0A1M5LWL8</accession>
<evidence type="ECO:0000313" key="8">
    <source>
        <dbReference type="Proteomes" id="UP000184518"/>
    </source>
</evidence>
<dbReference type="OrthoDB" id="1263582at2"/>
<dbReference type="Proteomes" id="UP000184518">
    <property type="component" value="Unassembled WGS sequence"/>
</dbReference>
<keyword evidence="8" id="KW-1185">Reference proteome</keyword>
<evidence type="ECO:0000256" key="2">
    <source>
        <dbReference type="ARBA" id="ARBA00022692"/>
    </source>
</evidence>
<dbReference type="GO" id="GO:0016020">
    <property type="term" value="C:membrane"/>
    <property type="evidence" value="ECO:0007669"/>
    <property type="project" value="UniProtKB-SubCell"/>
</dbReference>
<keyword evidence="2 5" id="KW-0812">Transmembrane</keyword>
<feature type="transmembrane region" description="Helical" evidence="5">
    <location>
        <begin position="129"/>
        <end position="151"/>
    </location>
</feature>
<comment type="subcellular location">
    <subcellularLocation>
        <location evidence="1">Membrane</location>
        <topology evidence="1">Multi-pass membrane protein</topology>
    </subcellularLocation>
</comment>
<evidence type="ECO:0000256" key="3">
    <source>
        <dbReference type="ARBA" id="ARBA00022989"/>
    </source>
</evidence>
<dbReference type="InterPro" id="IPR006977">
    <property type="entry name" value="Yip1_dom"/>
</dbReference>
<reference evidence="8" key="1">
    <citation type="submission" date="2016-11" db="EMBL/GenBank/DDBJ databases">
        <authorList>
            <person name="Varghese N."/>
            <person name="Submissions S."/>
        </authorList>
    </citation>
    <scope>NUCLEOTIDE SEQUENCE [LARGE SCALE GENOMIC DNA]</scope>
    <source>
        <strain evidence="8">DSM 27619</strain>
    </source>
</reference>
<evidence type="ECO:0000256" key="1">
    <source>
        <dbReference type="ARBA" id="ARBA00004141"/>
    </source>
</evidence>
<name>A0A1M5LWL8_9FLAO</name>
<proteinExistence type="predicted"/>
<dbReference type="RefSeq" id="WP_072963890.1">
    <property type="nucleotide sequence ID" value="NZ_FQUT01000020.1"/>
</dbReference>
<feature type="transmembrane region" description="Helical" evidence="5">
    <location>
        <begin position="172"/>
        <end position="190"/>
    </location>
</feature>
<evidence type="ECO:0000259" key="6">
    <source>
        <dbReference type="Pfam" id="PF04893"/>
    </source>
</evidence>
<dbReference type="Pfam" id="PF04893">
    <property type="entry name" value="Yip1"/>
    <property type="match status" value="1"/>
</dbReference>
<dbReference type="AlphaFoldDB" id="A0A1M5LWL8"/>
<dbReference type="STRING" id="1416778.SAMN05443633_12034"/>
<protein>
    <submittedName>
        <fullName evidence="7">Yip1 domain-containing protein</fullName>
    </submittedName>
</protein>
<sequence length="191" mass="21700">MNWRTIFNPFSKYNEKQLLLAGIIGLIITLGLCQLFGFQVDSIFHYRYTDEKTSIITSIGLSILSYAIPTVIFFILGKIYNKRTRLIDIINTVLISQIPGILIILLSEIPLVKSTMDSIAATAQKNPEGILAFDLITMCIYSFSLLILIVYGMTLFYNGFKTATNFKDWKQIVLFAFILLATCITSQFYTF</sequence>